<dbReference type="KEGG" id="tcy:Thicy_0379"/>
<dbReference type="RefSeq" id="WP_013834935.1">
    <property type="nucleotide sequence ID" value="NC_015581.1"/>
</dbReference>
<dbReference type="Gene3D" id="1.10.3730.20">
    <property type="match status" value="1"/>
</dbReference>
<reference evidence="10 11" key="1">
    <citation type="submission" date="2011-05" db="EMBL/GenBank/DDBJ databases">
        <title>Complete sequence of Thioalkalimicrobium cyclicum ALM1.</title>
        <authorList>
            <consortium name="US DOE Joint Genome Institute"/>
            <person name="Lucas S."/>
            <person name="Han J."/>
            <person name="Lapidus A."/>
            <person name="Cheng J.-F."/>
            <person name="Goodwin L."/>
            <person name="Pitluck S."/>
            <person name="Peters L."/>
            <person name="Mikhailova N."/>
            <person name="Davenport K."/>
            <person name="Han C."/>
            <person name="Tapia R."/>
            <person name="Land M."/>
            <person name="Hauser L."/>
            <person name="Kyrpides N."/>
            <person name="Ivanova N."/>
            <person name="Pagani I."/>
            <person name="Kappler U."/>
            <person name="Woyke T."/>
        </authorList>
    </citation>
    <scope>NUCLEOTIDE SEQUENCE [LARGE SCALE GENOMIC DNA]</scope>
    <source>
        <strain evidence="11">DSM 14477 / JCM 11371 / ALM1</strain>
    </source>
</reference>
<keyword evidence="2" id="KW-0813">Transport</keyword>
<dbReference type="InterPro" id="IPR037185">
    <property type="entry name" value="EmrE-like"/>
</dbReference>
<dbReference type="OrthoDB" id="9808638at2"/>
<keyword evidence="3" id="KW-1003">Cell membrane</keyword>
<dbReference type="Proteomes" id="UP000009232">
    <property type="component" value="Chromosome"/>
</dbReference>
<keyword evidence="11" id="KW-1185">Reference proteome</keyword>
<evidence type="ECO:0000256" key="3">
    <source>
        <dbReference type="ARBA" id="ARBA00022475"/>
    </source>
</evidence>
<evidence type="ECO:0000256" key="6">
    <source>
        <dbReference type="ARBA" id="ARBA00023136"/>
    </source>
</evidence>
<dbReference type="AlphaFoldDB" id="F6DAR1"/>
<evidence type="ECO:0000256" key="4">
    <source>
        <dbReference type="ARBA" id="ARBA00022692"/>
    </source>
</evidence>
<dbReference type="GO" id="GO:0005886">
    <property type="term" value="C:plasma membrane"/>
    <property type="evidence" value="ECO:0007669"/>
    <property type="project" value="UniProtKB-SubCell"/>
</dbReference>
<dbReference type="GO" id="GO:0015297">
    <property type="term" value="F:antiporter activity"/>
    <property type="evidence" value="ECO:0007669"/>
    <property type="project" value="TreeGrafter"/>
</dbReference>
<dbReference type="eggNOG" id="COG2076">
    <property type="taxonomic scope" value="Bacteria"/>
</dbReference>
<evidence type="ECO:0000256" key="8">
    <source>
        <dbReference type="RuleBase" id="RU003942"/>
    </source>
</evidence>
<keyword evidence="4 8" id="KW-0812">Transmembrane</keyword>
<dbReference type="PANTHER" id="PTHR30561">
    <property type="entry name" value="SMR FAMILY PROTON-DEPENDENT DRUG EFFLUX TRANSPORTER SUGE"/>
    <property type="match status" value="1"/>
</dbReference>
<dbReference type="Pfam" id="PF00893">
    <property type="entry name" value="Multi_Drug_Res"/>
    <property type="match status" value="1"/>
</dbReference>
<keyword evidence="6 9" id="KW-0472">Membrane</keyword>
<dbReference type="HOGENOM" id="CLU_133067_0_2_6"/>
<evidence type="ECO:0000256" key="1">
    <source>
        <dbReference type="ARBA" id="ARBA00004651"/>
    </source>
</evidence>
<dbReference type="GO" id="GO:0015220">
    <property type="term" value="F:choline transmembrane transporter activity"/>
    <property type="evidence" value="ECO:0007669"/>
    <property type="project" value="TreeGrafter"/>
</dbReference>
<sequence length="110" mass="11649">MNVWLLLSLAIVSEVIGTSALKMSDGFTKFWPSMVVVIGYGLAFYLLSLTLRQIPVGVAYAIWAGAGIALITLIGWVVFKQSLDLAAVLGIALIISGVVVLQVFSKVGGH</sequence>
<dbReference type="STRING" id="717773.Thicy_0379"/>
<comment type="subcellular location">
    <subcellularLocation>
        <location evidence="1 8">Cell membrane</location>
        <topology evidence="1 8">Multi-pass membrane protein</topology>
    </subcellularLocation>
</comment>
<dbReference type="SUPFAM" id="SSF103481">
    <property type="entry name" value="Multidrug resistance efflux transporter EmrE"/>
    <property type="match status" value="1"/>
</dbReference>
<organism evidence="10 11">
    <name type="scientific">Thiomicrospira cyclica (strain DSM 14477 / JCM 11371 / ALM1)</name>
    <name type="common">Thioalkalimicrobium cyclicum</name>
    <dbReference type="NCBI Taxonomy" id="717773"/>
    <lineage>
        <taxon>Bacteria</taxon>
        <taxon>Pseudomonadati</taxon>
        <taxon>Pseudomonadota</taxon>
        <taxon>Gammaproteobacteria</taxon>
        <taxon>Thiotrichales</taxon>
        <taxon>Piscirickettsiaceae</taxon>
        <taxon>Thiomicrospira</taxon>
    </lineage>
</organism>
<proteinExistence type="inferred from homology"/>
<dbReference type="EMBL" id="CP002776">
    <property type="protein sequence ID" value="AEG31154.1"/>
    <property type="molecule type" value="Genomic_DNA"/>
</dbReference>
<evidence type="ECO:0000256" key="5">
    <source>
        <dbReference type="ARBA" id="ARBA00022989"/>
    </source>
</evidence>
<feature type="transmembrane region" description="Helical" evidence="9">
    <location>
        <begin position="30"/>
        <end position="51"/>
    </location>
</feature>
<evidence type="ECO:0000313" key="10">
    <source>
        <dbReference type="EMBL" id="AEG31154.1"/>
    </source>
</evidence>
<feature type="transmembrane region" description="Helical" evidence="9">
    <location>
        <begin position="58"/>
        <end position="79"/>
    </location>
</feature>
<dbReference type="InterPro" id="IPR000390">
    <property type="entry name" value="Small_drug/metabolite_transptr"/>
</dbReference>
<feature type="transmembrane region" description="Helical" evidence="9">
    <location>
        <begin position="85"/>
        <end position="104"/>
    </location>
</feature>
<evidence type="ECO:0000256" key="7">
    <source>
        <dbReference type="ARBA" id="ARBA00038032"/>
    </source>
</evidence>
<keyword evidence="5 9" id="KW-1133">Transmembrane helix</keyword>
<dbReference type="FunFam" id="1.10.3730.20:FF:000001">
    <property type="entry name" value="Quaternary ammonium compound resistance transporter SugE"/>
    <property type="match status" value="1"/>
</dbReference>
<dbReference type="PANTHER" id="PTHR30561:SF1">
    <property type="entry name" value="MULTIDRUG TRANSPORTER EMRE"/>
    <property type="match status" value="1"/>
</dbReference>
<accession>F6DAR1</accession>
<evidence type="ECO:0000256" key="9">
    <source>
        <dbReference type="SAM" id="Phobius"/>
    </source>
</evidence>
<name>F6DAR1_THICA</name>
<dbReference type="GO" id="GO:1990961">
    <property type="term" value="P:xenobiotic detoxification by transmembrane export across the plasma membrane"/>
    <property type="evidence" value="ECO:0007669"/>
    <property type="project" value="UniProtKB-ARBA"/>
</dbReference>
<protein>
    <submittedName>
        <fullName evidence="10">Small multidrug resistance protein</fullName>
    </submittedName>
</protein>
<comment type="similarity">
    <text evidence="7 8">Belongs to the drug/metabolite transporter (DMT) superfamily. Small multidrug resistance (SMR) (TC 2.A.7.1) family.</text>
</comment>
<dbReference type="GO" id="GO:0031460">
    <property type="term" value="P:glycine betaine transport"/>
    <property type="evidence" value="ECO:0007669"/>
    <property type="project" value="TreeGrafter"/>
</dbReference>
<dbReference type="GO" id="GO:0015199">
    <property type="term" value="F:amino-acid betaine transmembrane transporter activity"/>
    <property type="evidence" value="ECO:0007669"/>
    <property type="project" value="TreeGrafter"/>
</dbReference>
<gene>
    <name evidence="10" type="ordered locus">Thicy_0379</name>
</gene>
<dbReference type="InterPro" id="IPR045324">
    <property type="entry name" value="Small_multidrug_res"/>
</dbReference>
<evidence type="ECO:0000313" key="11">
    <source>
        <dbReference type="Proteomes" id="UP000009232"/>
    </source>
</evidence>
<evidence type="ECO:0000256" key="2">
    <source>
        <dbReference type="ARBA" id="ARBA00022448"/>
    </source>
</evidence>